<reference evidence="1" key="1">
    <citation type="submission" date="2021-06" db="EMBL/GenBank/DDBJ databases">
        <authorList>
            <person name="Kallberg Y."/>
            <person name="Tangrot J."/>
            <person name="Rosling A."/>
        </authorList>
    </citation>
    <scope>NUCLEOTIDE SEQUENCE</scope>
    <source>
        <strain evidence="1">CL356</strain>
    </source>
</reference>
<gene>
    <name evidence="1" type="ORF">ACOLOM_LOCUS2724</name>
</gene>
<organism evidence="1 2">
    <name type="scientific">Acaulospora colombiana</name>
    <dbReference type="NCBI Taxonomy" id="27376"/>
    <lineage>
        <taxon>Eukaryota</taxon>
        <taxon>Fungi</taxon>
        <taxon>Fungi incertae sedis</taxon>
        <taxon>Mucoromycota</taxon>
        <taxon>Glomeromycotina</taxon>
        <taxon>Glomeromycetes</taxon>
        <taxon>Diversisporales</taxon>
        <taxon>Acaulosporaceae</taxon>
        <taxon>Acaulospora</taxon>
    </lineage>
</organism>
<dbReference type="EMBL" id="CAJVPT010003717">
    <property type="protein sequence ID" value="CAG8499297.1"/>
    <property type="molecule type" value="Genomic_DNA"/>
</dbReference>
<evidence type="ECO:0000313" key="2">
    <source>
        <dbReference type="Proteomes" id="UP000789525"/>
    </source>
</evidence>
<name>A0ACA9KXH8_9GLOM</name>
<comment type="caution">
    <text evidence="1">The sequence shown here is derived from an EMBL/GenBank/DDBJ whole genome shotgun (WGS) entry which is preliminary data.</text>
</comment>
<proteinExistence type="predicted"/>
<dbReference type="Proteomes" id="UP000789525">
    <property type="component" value="Unassembled WGS sequence"/>
</dbReference>
<keyword evidence="2" id="KW-1185">Reference proteome</keyword>
<accession>A0ACA9KXH8</accession>
<sequence length="545" mass="60593">MRASSVEIGPNVDGETRVRRSVLSPNELVTTPIEGIKTVYDLLPYCAKTYGTKPALGYRKIETVVEEEKEITKVVNGETRKEKKTWKYFQLSGFIYLNYLEALEQAKNIGCFSQSIILTTAYDTLGEESVLSAMNEAEVHAIFTNASLLPTIKKIADRLLTVKHIIYDGEPEGNILEEFKSAHSKINVVTLDEVKQLGKDNPVEPNPPEPQDLCCIMYTSGSTGNPKGMNLIALPSLPVHYLPDVLAKVNASGLIKQKMFNGAFRSKRFLRDKGGAPIFKETHEFITIVLAPLLLGYGMTENCGGATLMTAEETTSENWGIAGSLFPSIEVKLVDVPDAGYFSTNKPCPQGEVWLRGPMISKGYYKNPQVTEETFTEDGWLRTGDIGEFTASGSIKIIDRKKNLVKLAHGEYIALEKLESVYRSVLHVGNICVFADSLQRKPVAVILPTEARIMELAEEKGLKEQSFEELCDNKVIISEVFNACQEQAKRAGLKPAEFLSSIVLVSDEWTPQNGLLTAANKLKRIELQKKYKEKIDYLYASNREA</sequence>
<evidence type="ECO:0000313" key="1">
    <source>
        <dbReference type="EMBL" id="CAG8499297.1"/>
    </source>
</evidence>
<protein>
    <submittedName>
        <fullName evidence="1">981_t:CDS:1</fullName>
    </submittedName>
</protein>